<evidence type="ECO:0000256" key="1">
    <source>
        <dbReference type="SAM" id="SignalP"/>
    </source>
</evidence>
<name>A0AAD7MVV2_9AGAR</name>
<feature type="signal peptide" evidence="1">
    <location>
        <begin position="1"/>
        <end position="19"/>
    </location>
</feature>
<reference evidence="2" key="1">
    <citation type="submission" date="2023-03" db="EMBL/GenBank/DDBJ databases">
        <title>Massive genome expansion in bonnet fungi (Mycena s.s.) driven by repeated elements and novel gene families across ecological guilds.</title>
        <authorList>
            <consortium name="Lawrence Berkeley National Laboratory"/>
            <person name="Harder C.B."/>
            <person name="Miyauchi S."/>
            <person name="Viragh M."/>
            <person name="Kuo A."/>
            <person name="Thoen E."/>
            <person name="Andreopoulos B."/>
            <person name="Lu D."/>
            <person name="Skrede I."/>
            <person name="Drula E."/>
            <person name="Henrissat B."/>
            <person name="Morin E."/>
            <person name="Kohler A."/>
            <person name="Barry K."/>
            <person name="LaButti K."/>
            <person name="Morin E."/>
            <person name="Salamov A."/>
            <person name="Lipzen A."/>
            <person name="Mereny Z."/>
            <person name="Hegedus B."/>
            <person name="Baldrian P."/>
            <person name="Stursova M."/>
            <person name="Weitz H."/>
            <person name="Taylor A."/>
            <person name="Grigoriev I.V."/>
            <person name="Nagy L.G."/>
            <person name="Martin F."/>
            <person name="Kauserud H."/>
        </authorList>
    </citation>
    <scope>NUCLEOTIDE SEQUENCE</scope>
    <source>
        <strain evidence="2">CBHHK188m</strain>
    </source>
</reference>
<protein>
    <submittedName>
        <fullName evidence="2">Uncharacterized protein</fullName>
    </submittedName>
</protein>
<feature type="chain" id="PRO_5041985916" evidence="1">
    <location>
        <begin position="20"/>
        <end position="273"/>
    </location>
</feature>
<gene>
    <name evidence="2" type="ORF">DFH07DRAFT_780293</name>
</gene>
<comment type="caution">
    <text evidence="2">The sequence shown here is derived from an EMBL/GenBank/DDBJ whole genome shotgun (WGS) entry which is preliminary data.</text>
</comment>
<keyword evidence="1" id="KW-0732">Signal</keyword>
<organism evidence="2 3">
    <name type="scientific">Mycena maculata</name>
    <dbReference type="NCBI Taxonomy" id="230809"/>
    <lineage>
        <taxon>Eukaryota</taxon>
        <taxon>Fungi</taxon>
        <taxon>Dikarya</taxon>
        <taxon>Basidiomycota</taxon>
        <taxon>Agaricomycotina</taxon>
        <taxon>Agaricomycetes</taxon>
        <taxon>Agaricomycetidae</taxon>
        <taxon>Agaricales</taxon>
        <taxon>Marasmiineae</taxon>
        <taxon>Mycenaceae</taxon>
        <taxon>Mycena</taxon>
    </lineage>
</organism>
<keyword evidence="3" id="KW-1185">Reference proteome</keyword>
<sequence>MKLSISSIILAALLAESYALPAPSGINEEPVSTSGSSSVPPLASTQYHATCADTALKIKNAAQSKKLTLLPPVPAAAGEPYRSWPDEFTWSGGFYLTPKLEDAQSYGALFVPNCNDPGRGGVVVMRSSELCSSLPHVLIRGALAEFTLDVEHPVPLNVKNLGTDEEVGDTFIIKQTAFGKSIRKLLKSNDDEKSPLAFPTKSKIETYKKGKKISDWTAYDDIAGMDVVVGAAPMTFTQQNIMNHAVNQYKIPAIGMPWVQVVLITDEGKRHSH</sequence>
<proteinExistence type="predicted"/>
<evidence type="ECO:0000313" key="3">
    <source>
        <dbReference type="Proteomes" id="UP001215280"/>
    </source>
</evidence>
<dbReference type="Proteomes" id="UP001215280">
    <property type="component" value="Unassembled WGS sequence"/>
</dbReference>
<dbReference type="EMBL" id="JARJLG010000161">
    <property type="protein sequence ID" value="KAJ7734494.1"/>
    <property type="molecule type" value="Genomic_DNA"/>
</dbReference>
<evidence type="ECO:0000313" key="2">
    <source>
        <dbReference type="EMBL" id="KAJ7734494.1"/>
    </source>
</evidence>
<dbReference type="AlphaFoldDB" id="A0AAD7MVV2"/>
<accession>A0AAD7MVV2</accession>